<dbReference type="EMBL" id="CAJNNV010027763">
    <property type="protein sequence ID" value="CAE8621502.1"/>
    <property type="molecule type" value="Genomic_DNA"/>
</dbReference>
<dbReference type="Gene3D" id="1.25.40.10">
    <property type="entry name" value="Tetratricopeptide repeat domain"/>
    <property type="match status" value="1"/>
</dbReference>
<organism evidence="3 4">
    <name type="scientific">Polarella glacialis</name>
    <name type="common">Dinoflagellate</name>
    <dbReference type="NCBI Taxonomy" id="89957"/>
    <lineage>
        <taxon>Eukaryota</taxon>
        <taxon>Sar</taxon>
        <taxon>Alveolata</taxon>
        <taxon>Dinophyceae</taxon>
        <taxon>Suessiales</taxon>
        <taxon>Suessiaceae</taxon>
        <taxon>Polarella</taxon>
    </lineage>
</organism>
<comment type="caution">
    <text evidence="3">The sequence shown here is derived from an EMBL/GenBank/DDBJ whole genome shotgun (WGS) entry which is preliminary data.</text>
</comment>
<dbReference type="InterPro" id="IPR036621">
    <property type="entry name" value="Anticodon-bd_dom_sf"/>
</dbReference>
<dbReference type="Gene3D" id="3.40.50.800">
    <property type="entry name" value="Anticodon-binding domain"/>
    <property type="match status" value="1"/>
</dbReference>
<dbReference type="OrthoDB" id="425926at2759"/>
<proteinExistence type="predicted"/>
<sequence length="335" mass="37238">MDAIRLFGKLCRILEQALTCADLCASACANRNAVVGTPFCCTIDFDTLEDDTVTVRNRDQPTEVVRMRIDEVGAFLDEKCGSDMWAYISCSCRIARPRSEVGEHMGQEEAPPPYAGNPYSWGNYEQPERRDCVRAGRAFYVKEAERGQEAWGVEAAHLRRDADTLAEDAVALWREIEDRIMEGNELHTIAGWQIAQSRPHRAAAASERALELFLEAGVGGTRELNSVQSLVRAHISNGEPWRALWVAEDAVMRFRGSQSKKEEALALLMVAEGYIHSPSGRKQAEGYIHSPSGRKQDVQLRVSAKRGPPPQEAVDAAQRALRIAHELGDSDMETK</sequence>
<name>A0A813G8U8_POLGL</name>
<evidence type="ECO:0000313" key="4">
    <source>
        <dbReference type="Proteomes" id="UP000654075"/>
    </source>
</evidence>
<dbReference type="InterPro" id="IPR011990">
    <property type="entry name" value="TPR-like_helical_dom_sf"/>
</dbReference>
<dbReference type="SUPFAM" id="SSF52954">
    <property type="entry name" value="Class II aaRS ABD-related"/>
    <property type="match status" value="1"/>
</dbReference>
<dbReference type="Pfam" id="PF03129">
    <property type="entry name" value="HGTP_anticodon"/>
    <property type="match status" value="1"/>
</dbReference>
<dbReference type="AlphaFoldDB" id="A0A813G8U8"/>
<keyword evidence="4" id="KW-1185">Reference proteome</keyword>
<feature type="region of interest" description="Disordered" evidence="1">
    <location>
        <begin position="280"/>
        <end position="317"/>
    </location>
</feature>
<dbReference type="Proteomes" id="UP000654075">
    <property type="component" value="Unassembled WGS sequence"/>
</dbReference>
<evidence type="ECO:0000256" key="1">
    <source>
        <dbReference type="SAM" id="MobiDB-lite"/>
    </source>
</evidence>
<gene>
    <name evidence="3" type="ORF">PGLA1383_LOCUS39021</name>
</gene>
<evidence type="ECO:0000259" key="2">
    <source>
        <dbReference type="Pfam" id="PF03129"/>
    </source>
</evidence>
<protein>
    <recommendedName>
        <fullName evidence="2">Anticodon-binding domain-containing protein</fullName>
    </recommendedName>
</protein>
<dbReference type="InterPro" id="IPR004154">
    <property type="entry name" value="Anticodon-bd"/>
</dbReference>
<reference evidence="3" key="1">
    <citation type="submission" date="2021-02" db="EMBL/GenBank/DDBJ databases">
        <authorList>
            <person name="Dougan E. K."/>
            <person name="Rhodes N."/>
            <person name="Thang M."/>
            <person name="Chan C."/>
        </authorList>
    </citation>
    <scope>NUCLEOTIDE SEQUENCE</scope>
</reference>
<feature type="non-terminal residue" evidence="3">
    <location>
        <position position="335"/>
    </location>
</feature>
<accession>A0A813G8U8</accession>
<feature type="domain" description="Anticodon-binding" evidence="2">
    <location>
        <begin position="34"/>
        <end position="78"/>
    </location>
</feature>
<evidence type="ECO:0000313" key="3">
    <source>
        <dbReference type="EMBL" id="CAE8621502.1"/>
    </source>
</evidence>